<evidence type="ECO:0000256" key="2">
    <source>
        <dbReference type="ARBA" id="ARBA00022692"/>
    </source>
</evidence>
<feature type="region of interest" description="Disordered" evidence="5">
    <location>
        <begin position="477"/>
        <end position="561"/>
    </location>
</feature>
<evidence type="ECO:0000256" key="3">
    <source>
        <dbReference type="ARBA" id="ARBA00022989"/>
    </source>
</evidence>
<feature type="compositionally biased region" description="Gly residues" evidence="5">
    <location>
        <begin position="409"/>
        <end position="418"/>
    </location>
</feature>
<reference evidence="8" key="1">
    <citation type="journal article" date="2019" name="Nat. Commun.">
        <title>Expansion of phycobilisome linker gene families in mesophilic red algae.</title>
        <authorList>
            <person name="Lee J."/>
            <person name="Kim D."/>
            <person name="Bhattacharya D."/>
            <person name="Yoon H.S."/>
        </authorList>
    </citation>
    <scope>NUCLEOTIDE SEQUENCE [LARGE SCALE GENOMIC DNA]</scope>
    <source>
        <strain evidence="8">CCMP 1328</strain>
    </source>
</reference>
<dbReference type="GO" id="GO:0071944">
    <property type="term" value="C:cell periphery"/>
    <property type="evidence" value="ECO:0007669"/>
    <property type="project" value="UniProtKB-ARBA"/>
</dbReference>
<dbReference type="EMBL" id="VRMN01000026">
    <property type="protein sequence ID" value="KAA8490473.1"/>
    <property type="molecule type" value="Genomic_DNA"/>
</dbReference>
<feature type="region of interest" description="Disordered" evidence="5">
    <location>
        <begin position="349"/>
        <end position="442"/>
    </location>
</feature>
<gene>
    <name evidence="7" type="ORF">FVE85_9581</name>
</gene>
<keyword evidence="2 6" id="KW-0812">Transmembrane</keyword>
<feature type="transmembrane region" description="Helical" evidence="6">
    <location>
        <begin position="449"/>
        <end position="472"/>
    </location>
</feature>
<accession>A0A5J4YIK0</accession>
<dbReference type="Proteomes" id="UP000324585">
    <property type="component" value="Unassembled WGS sequence"/>
</dbReference>
<feature type="compositionally biased region" description="Low complexity" evidence="5">
    <location>
        <begin position="510"/>
        <end position="519"/>
    </location>
</feature>
<comment type="subcellular location">
    <subcellularLocation>
        <location evidence="1">Membrane</location>
        <topology evidence="1">Single-pass membrane protein</topology>
    </subcellularLocation>
</comment>
<evidence type="ECO:0000256" key="5">
    <source>
        <dbReference type="SAM" id="MobiDB-lite"/>
    </source>
</evidence>
<dbReference type="InterPro" id="IPR051694">
    <property type="entry name" value="Immunoregulatory_rcpt-like"/>
</dbReference>
<feature type="compositionally biased region" description="Basic and acidic residues" evidence="5">
    <location>
        <begin position="23"/>
        <end position="42"/>
    </location>
</feature>
<keyword evidence="4 6" id="KW-0472">Membrane</keyword>
<evidence type="ECO:0000256" key="4">
    <source>
        <dbReference type="ARBA" id="ARBA00023136"/>
    </source>
</evidence>
<sequence>MLRRMEEYKSSPATPATTARGTACDRRRDRTSRPPSSRKEWSKPGVKQANQRIIEDDAVSDKQSPTCETDRVHQQAGAGFGAGFIAVLAVAWLVVSWSVAASHDEYAAPRSQYDPRDEHGYSDYGRPGYDFYAGPEDDPYLSGCCTQEEEKCGYKLVEKDVYCYTAPFRYHQSEGAYHDEYLSHAHHAGDGAVGREIDLSYVDSLHKSRKENREEYALVQILYKCAKLGYKFVPEIKYDEYCERTDSVWGHDGEWHDVSYFEPCAKVVPKSVAYEFFGTCSREEYRKIDVAFVKASDPDYGVFCKPHFVWKWLCESTPEQKYYVAADDAAGLKVDGGVPVNNTQQANDELIFDGGIPPGQDGSGSPGSGGSDGGAGPGSGDGDGSGSGSGGGSGDESGGSDGGNTDPFGPGGEDGGLAGPDDGNGESSAPGSPEGATSNASASGLSGGAIAGIIVGALVGAALLLAIVLFAYKKRHPGTDDGTGQDPEAAATSADGTQEQAFVERDEAVAMDAGEAQAPAAPPGSPALPERDPQPQPQPPSDQDFGVAHGDVRTENDAIAA</sequence>
<keyword evidence="8" id="KW-1185">Reference proteome</keyword>
<dbReference type="AlphaFoldDB" id="A0A5J4YIK0"/>
<organism evidence="7 8">
    <name type="scientific">Porphyridium purpureum</name>
    <name type="common">Red alga</name>
    <name type="synonym">Porphyridium cruentum</name>
    <dbReference type="NCBI Taxonomy" id="35688"/>
    <lineage>
        <taxon>Eukaryota</taxon>
        <taxon>Rhodophyta</taxon>
        <taxon>Bangiophyceae</taxon>
        <taxon>Porphyridiales</taxon>
        <taxon>Porphyridiaceae</taxon>
        <taxon>Porphyridium</taxon>
    </lineage>
</organism>
<evidence type="ECO:0000256" key="6">
    <source>
        <dbReference type="SAM" id="Phobius"/>
    </source>
</evidence>
<feature type="transmembrane region" description="Helical" evidence="6">
    <location>
        <begin position="80"/>
        <end position="100"/>
    </location>
</feature>
<evidence type="ECO:0000256" key="1">
    <source>
        <dbReference type="ARBA" id="ARBA00004167"/>
    </source>
</evidence>
<evidence type="ECO:0000313" key="7">
    <source>
        <dbReference type="EMBL" id="KAA8490473.1"/>
    </source>
</evidence>
<feature type="region of interest" description="Disordered" evidence="5">
    <location>
        <begin position="1"/>
        <end position="70"/>
    </location>
</feature>
<name>A0A5J4YIK0_PORPP</name>
<feature type="compositionally biased region" description="Basic and acidic residues" evidence="5">
    <location>
        <begin position="550"/>
        <end position="561"/>
    </location>
</feature>
<protein>
    <submittedName>
        <fullName evidence="7">Uncharacterized protein</fullName>
    </submittedName>
</protein>
<proteinExistence type="predicted"/>
<comment type="caution">
    <text evidence="7">The sequence shown here is derived from an EMBL/GenBank/DDBJ whole genome shotgun (WGS) entry which is preliminary data.</text>
</comment>
<evidence type="ECO:0000313" key="8">
    <source>
        <dbReference type="Proteomes" id="UP000324585"/>
    </source>
</evidence>
<feature type="compositionally biased region" description="Gly residues" evidence="5">
    <location>
        <begin position="361"/>
        <end position="402"/>
    </location>
</feature>
<dbReference type="PANTHER" id="PTHR15549">
    <property type="entry name" value="PAIRED IMMUNOGLOBULIN-LIKE TYPE 2 RECEPTOR"/>
    <property type="match status" value="1"/>
</dbReference>
<dbReference type="PANTHER" id="PTHR15549:SF6">
    <property type="entry name" value="MID2 DOMAIN-CONTAINING PROTEIN"/>
    <property type="match status" value="1"/>
</dbReference>
<feature type="compositionally biased region" description="Low complexity" evidence="5">
    <location>
        <begin position="12"/>
        <end position="22"/>
    </location>
</feature>
<dbReference type="GO" id="GO:0016020">
    <property type="term" value="C:membrane"/>
    <property type="evidence" value="ECO:0007669"/>
    <property type="project" value="UniProtKB-SubCell"/>
</dbReference>
<feature type="compositionally biased region" description="Polar residues" evidence="5">
    <location>
        <begin position="425"/>
        <end position="439"/>
    </location>
</feature>
<keyword evidence="3 6" id="KW-1133">Transmembrane helix</keyword>